<dbReference type="GO" id="GO:0001786">
    <property type="term" value="F:phosphatidylserine binding"/>
    <property type="evidence" value="ECO:0007669"/>
    <property type="project" value="TreeGrafter"/>
</dbReference>
<dbReference type="Gene3D" id="1.10.220.10">
    <property type="entry name" value="Annexin"/>
    <property type="match status" value="4"/>
</dbReference>
<keyword evidence="7 10" id="KW-0111">Calcium/phospholipid-binding</keyword>
<comment type="subcellular location">
    <subcellularLocation>
        <location evidence="9">Zymogen granule membrane</location>
        <topology evidence="9">Peripheral membrane protein</topology>
    </subcellularLocation>
</comment>
<dbReference type="FunFam" id="1.10.220.10:FF:000004">
    <property type="entry name" value="Annexin"/>
    <property type="match status" value="1"/>
</dbReference>
<keyword evidence="4 10" id="KW-0106">Calcium</keyword>
<dbReference type="InterPro" id="IPR018252">
    <property type="entry name" value="Annexin_repeat_CS"/>
</dbReference>
<keyword evidence="2" id="KW-0597">Phosphoprotein</keyword>
<dbReference type="AlphaFoldDB" id="K4GA57"/>
<dbReference type="PRINTS" id="PR00196">
    <property type="entry name" value="ANNEXIN"/>
</dbReference>
<dbReference type="PANTHER" id="PTHR10502">
    <property type="entry name" value="ANNEXIN"/>
    <property type="match status" value="1"/>
</dbReference>
<evidence type="ECO:0000256" key="10">
    <source>
        <dbReference type="RuleBase" id="RU003540"/>
    </source>
</evidence>
<accession>K4GA57</accession>
<proteinExistence type="evidence at transcript level"/>
<evidence type="ECO:0000256" key="8">
    <source>
        <dbReference type="ARBA" id="ARBA00023329"/>
    </source>
</evidence>
<dbReference type="SMART" id="SM00335">
    <property type="entry name" value="ANX"/>
    <property type="match status" value="4"/>
</dbReference>
<evidence type="ECO:0000256" key="4">
    <source>
        <dbReference type="ARBA" id="ARBA00022837"/>
    </source>
</evidence>
<dbReference type="InterPro" id="IPR002391">
    <property type="entry name" value="ANX4"/>
</dbReference>
<evidence type="ECO:0000256" key="9">
    <source>
        <dbReference type="ARBA" id="ARBA00024321"/>
    </source>
</evidence>
<sequence>MSFKGGAGQCRGTVVDFQDFNSKEDAENPHQAMQGAGTDEASILEILTKRSNAQRQEINLAYKTMLGKDLTDDLKSDLSGYFESLIVALMLPADRYDAKELHDALKGSGTSEDVLIEILASRSNAEIQRIVELYKEDFDSKLEDDILGDTSGYFERVLVSLLQGNRDEGGADSNQATQDAKDLFEAGENAWGTDEEKFIIILCSRSIPHLQKVFDEYKRLTDKDLEDSIQSECSGSLQTSLVAIVKCVKNTPAYFAEKLYNSMKGAGTDEKTLIRIVVSRSEKDMMNIKDHFLETYEETLQSTIIGDTGGDCQKALVNLCGGED</sequence>
<evidence type="ECO:0000256" key="5">
    <source>
        <dbReference type="ARBA" id="ARBA00022990"/>
    </source>
</evidence>
<keyword evidence="3 10" id="KW-0677">Repeat</keyword>
<dbReference type="GO" id="GO:0007032">
    <property type="term" value="P:endosome organization"/>
    <property type="evidence" value="ECO:0007669"/>
    <property type="project" value="TreeGrafter"/>
</dbReference>
<dbReference type="GO" id="GO:0016197">
    <property type="term" value="P:endosomal transport"/>
    <property type="evidence" value="ECO:0007669"/>
    <property type="project" value="TreeGrafter"/>
</dbReference>
<dbReference type="EMBL" id="JX207494">
    <property type="protein sequence ID" value="AFM85808.1"/>
    <property type="molecule type" value="mRNA"/>
</dbReference>
<dbReference type="PROSITE" id="PS51897">
    <property type="entry name" value="ANNEXIN_2"/>
    <property type="match status" value="4"/>
</dbReference>
<dbReference type="GO" id="GO:0005634">
    <property type="term" value="C:nucleus"/>
    <property type="evidence" value="ECO:0007669"/>
    <property type="project" value="TreeGrafter"/>
</dbReference>
<dbReference type="PANTHER" id="PTHR10502:SF133">
    <property type="entry name" value="ANNEXIN A8-RELATED"/>
    <property type="match status" value="1"/>
</dbReference>
<comment type="domain">
    <text evidence="10">A pair of annexin repeats may form one binding site for calcium and phospholipid.</text>
</comment>
<evidence type="ECO:0000256" key="7">
    <source>
        <dbReference type="ARBA" id="ARBA00023302"/>
    </source>
</evidence>
<dbReference type="GO" id="GO:0005509">
    <property type="term" value="F:calcium ion binding"/>
    <property type="evidence" value="ECO:0007669"/>
    <property type="project" value="InterPro"/>
</dbReference>
<dbReference type="PROSITE" id="PS00223">
    <property type="entry name" value="ANNEXIN_1"/>
    <property type="match status" value="3"/>
</dbReference>
<dbReference type="GO" id="GO:0005544">
    <property type="term" value="F:calcium-dependent phospholipid binding"/>
    <property type="evidence" value="ECO:0007669"/>
    <property type="project" value="UniProtKB-KW"/>
</dbReference>
<organism evidence="11">
    <name type="scientific">Callorhinchus milii</name>
    <name type="common">Ghost shark</name>
    <dbReference type="NCBI Taxonomy" id="7868"/>
    <lineage>
        <taxon>Eukaryota</taxon>
        <taxon>Metazoa</taxon>
        <taxon>Chordata</taxon>
        <taxon>Craniata</taxon>
        <taxon>Vertebrata</taxon>
        <taxon>Chondrichthyes</taxon>
        <taxon>Holocephali</taxon>
        <taxon>Chimaeriformes</taxon>
        <taxon>Callorhinchidae</taxon>
        <taxon>Callorhinchus</taxon>
    </lineage>
</organism>
<dbReference type="Pfam" id="PF00191">
    <property type="entry name" value="Annexin"/>
    <property type="match status" value="4"/>
</dbReference>
<keyword evidence="5" id="KW-0007">Acetylation</keyword>
<evidence type="ECO:0000256" key="2">
    <source>
        <dbReference type="ARBA" id="ARBA00022553"/>
    </source>
</evidence>
<dbReference type="InterPro" id="IPR018502">
    <property type="entry name" value="Annexin_repeat"/>
</dbReference>
<keyword evidence="6 10" id="KW-0041">Annexin</keyword>
<evidence type="ECO:0000313" key="11">
    <source>
        <dbReference type="EMBL" id="AFM85808.1"/>
    </source>
</evidence>
<name>K4GA57_CALMI</name>
<evidence type="ECO:0000256" key="1">
    <source>
        <dbReference type="ARBA" id="ARBA00007831"/>
    </source>
</evidence>
<dbReference type="FunFam" id="1.10.220.10:FF:000003">
    <property type="entry name" value="Annexin"/>
    <property type="match status" value="1"/>
</dbReference>
<dbReference type="FunFam" id="1.10.220.10:FF:000001">
    <property type="entry name" value="Annexin"/>
    <property type="match status" value="1"/>
</dbReference>
<dbReference type="InterPro" id="IPR037104">
    <property type="entry name" value="Annexin_sf"/>
</dbReference>
<dbReference type="SUPFAM" id="SSF47874">
    <property type="entry name" value="Annexin"/>
    <property type="match status" value="1"/>
</dbReference>
<dbReference type="InterPro" id="IPR001464">
    <property type="entry name" value="Annexin"/>
</dbReference>
<dbReference type="FunFam" id="1.10.220.10:FF:000002">
    <property type="entry name" value="Annexin"/>
    <property type="match status" value="1"/>
</dbReference>
<dbReference type="PRINTS" id="PR00200">
    <property type="entry name" value="ANNEXINIV"/>
</dbReference>
<evidence type="ECO:0000256" key="6">
    <source>
        <dbReference type="ARBA" id="ARBA00023216"/>
    </source>
</evidence>
<dbReference type="GO" id="GO:0042589">
    <property type="term" value="C:zymogen granule membrane"/>
    <property type="evidence" value="ECO:0007669"/>
    <property type="project" value="UniProtKB-SubCell"/>
</dbReference>
<evidence type="ECO:0000256" key="3">
    <source>
        <dbReference type="ARBA" id="ARBA00022737"/>
    </source>
</evidence>
<dbReference type="GO" id="GO:0005886">
    <property type="term" value="C:plasma membrane"/>
    <property type="evidence" value="ECO:0007669"/>
    <property type="project" value="TreeGrafter"/>
</dbReference>
<reference evidence="11" key="1">
    <citation type="journal article" date="2012" name="PLoS ONE">
        <title>Sequencing and Analysis of Full-Length cDNAs, 5'-ESTs and 3'-ESTs from a Cartilaginous Fish, the Elephant Shark (Callorhinchus milii).</title>
        <authorList>
            <person name="Tan Y.Y."/>
            <person name="Kodzius R."/>
            <person name="Tay B.H."/>
            <person name="Tay A."/>
            <person name="Brenner S."/>
            <person name="Venkatesh B."/>
        </authorList>
    </citation>
    <scope>NUCLEOTIDE SEQUENCE</scope>
    <source>
        <tissue evidence="11">Gills</tissue>
    </source>
</reference>
<protein>
    <recommendedName>
        <fullName evidence="10">Annexin</fullName>
    </recommendedName>
</protein>
<comment type="similarity">
    <text evidence="1 10">Belongs to the annexin family.</text>
</comment>
<keyword evidence="8" id="KW-0968">Cytoplasmic vesicle</keyword>